<dbReference type="PANTHER" id="PTHR18895">
    <property type="entry name" value="HEMK METHYLTRANSFERASE"/>
    <property type="match status" value="1"/>
</dbReference>
<dbReference type="GO" id="GO:0102559">
    <property type="term" value="F:peptide chain release factor N(5)-glutamine methyltransferase activity"/>
    <property type="evidence" value="ECO:0007669"/>
    <property type="project" value="UniProtKB-EC"/>
</dbReference>
<evidence type="ECO:0000256" key="2">
    <source>
        <dbReference type="ARBA" id="ARBA00022603"/>
    </source>
</evidence>
<dbReference type="NCBIfam" id="TIGR00536">
    <property type="entry name" value="hemK_fam"/>
    <property type="match status" value="1"/>
</dbReference>
<dbReference type="GO" id="GO:0003676">
    <property type="term" value="F:nucleic acid binding"/>
    <property type="evidence" value="ECO:0007669"/>
    <property type="project" value="InterPro"/>
</dbReference>
<keyword evidence="3 8" id="KW-0808">Transferase</keyword>
<dbReference type="PROSITE" id="PS00092">
    <property type="entry name" value="N6_MTASE"/>
    <property type="match status" value="1"/>
</dbReference>
<feature type="domain" description="Methyltransferase small" evidence="6">
    <location>
        <begin position="117"/>
        <end position="206"/>
    </location>
</feature>
<dbReference type="HAMAP" id="MF_02126">
    <property type="entry name" value="RF_methyltr_PrmC"/>
    <property type="match status" value="1"/>
</dbReference>
<evidence type="ECO:0000256" key="5">
    <source>
        <dbReference type="ARBA" id="ARBA00048391"/>
    </source>
</evidence>
<dbReference type="InterPro" id="IPR007848">
    <property type="entry name" value="Small_mtfrase_dom"/>
</dbReference>
<keyword evidence="4" id="KW-0949">S-adenosyl-L-methionine</keyword>
<protein>
    <recommendedName>
        <fullName evidence="1">peptide chain release factor N(5)-glutamine methyltransferase</fullName>
        <ecNumber evidence="1">2.1.1.297</ecNumber>
    </recommendedName>
</protein>
<gene>
    <name evidence="8" type="primary">prmC_42</name>
    <name evidence="8" type="ORF">SDC9_130765</name>
</gene>
<proteinExistence type="inferred from homology"/>
<sequence length="295" mass="33539">MKQILETSGGITLNIGELLTKAYDILKSSNIDTYILDAQLLLQKVLKKEKLFIILNRDFGVTKEEQEEFLKLISLRKDKMPVKYILRECEFMGLPFDIREGVLIPRGDTEVLVENVIDEIKKNSYDKICDVCCGSGAIGLSIAKFVENIQTYCYDISDIAYEVTKDNIEKFQIQARAQVFKSDLLSRAINEGKVFDVVVSNPPYIKRDVIPTLMDDVKNYEPYIALCGGEDGLDFYRKITEQSLQVLNKGGLLAFEIGHDQRVAVENILNENQFRDIRSIKDLAGLDRVVLGYKC</sequence>
<dbReference type="PANTHER" id="PTHR18895:SF74">
    <property type="entry name" value="MTRF1L RELEASE FACTOR GLUTAMINE METHYLTRANSFERASE"/>
    <property type="match status" value="1"/>
</dbReference>
<evidence type="ECO:0000313" key="8">
    <source>
        <dbReference type="EMBL" id="MPM83696.1"/>
    </source>
</evidence>
<evidence type="ECO:0000256" key="3">
    <source>
        <dbReference type="ARBA" id="ARBA00022679"/>
    </source>
</evidence>
<dbReference type="InterPro" id="IPR029063">
    <property type="entry name" value="SAM-dependent_MTases_sf"/>
</dbReference>
<dbReference type="Gene3D" id="3.40.50.150">
    <property type="entry name" value="Vaccinia Virus protein VP39"/>
    <property type="match status" value="1"/>
</dbReference>
<dbReference type="InterPro" id="IPR004556">
    <property type="entry name" value="HemK-like"/>
</dbReference>
<dbReference type="InterPro" id="IPR019874">
    <property type="entry name" value="RF_methyltr_PrmC"/>
</dbReference>
<dbReference type="CDD" id="cd02440">
    <property type="entry name" value="AdoMet_MTases"/>
    <property type="match status" value="1"/>
</dbReference>
<keyword evidence="2 8" id="KW-0489">Methyltransferase</keyword>
<dbReference type="Gene3D" id="1.10.8.10">
    <property type="entry name" value="DNA helicase RuvA subunit, C-terminal domain"/>
    <property type="match status" value="1"/>
</dbReference>
<evidence type="ECO:0000256" key="4">
    <source>
        <dbReference type="ARBA" id="ARBA00022691"/>
    </source>
</evidence>
<dbReference type="InterPro" id="IPR050320">
    <property type="entry name" value="N5-glutamine_MTase"/>
</dbReference>
<accession>A0A645D2W0</accession>
<dbReference type="InterPro" id="IPR040758">
    <property type="entry name" value="PrmC_N"/>
</dbReference>
<evidence type="ECO:0000256" key="1">
    <source>
        <dbReference type="ARBA" id="ARBA00012771"/>
    </source>
</evidence>
<dbReference type="Pfam" id="PF17827">
    <property type="entry name" value="PrmC_N"/>
    <property type="match status" value="1"/>
</dbReference>
<organism evidence="8">
    <name type="scientific">bioreactor metagenome</name>
    <dbReference type="NCBI Taxonomy" id="1076179"/>
    <lineage>
        <taxon>unclassified sequences</taxon>
        <taxon>metagenomes</taxon>
        <taxon>ecological metagenomes</taxon>
    </lineage>
</organism>
<reference evidence="8" key="1">
    <citation type="submission" date="2019-08" db="EMBL/GenBank/DDBJ databases">
        <authorList>
            <person name="Kucharzyk K."/>
            <person name="Murdoch R.W."/>
            <person name="Higgins S."/>
            <person name="Loffler F."/>
        </authorList>
    </citation>
    <scope>NUCLEOTIDE SEQUENCE</scope>
</reference>
<dbReference type="EMBL" id="VSSQ01032438">
    <property type="protein sequence ID" value="MPM83696.1"/>
    <property type="molecule type" value="Genomic_DNA"/>
</dbReference>
<dbReference type="GO" id="GO:0032259">
    <property type="term" value="P:methylation"/>
    <property type="evidence" value="ECO:0007669"/>
    <property type="project" value="UniProtKB-KW"/>
</dbReference>
<dbReference type="Pfam" id="PF05175">
    <property type="entry name" value="MTS"/>
    <property type="match status" value="1"/>
</dbReference>
<evidence type="ECO:0000259" key="6">
    <source>
        <dbReference type="Pfam" id="PF05175"/>
    </source>
</evidence>
<comment type="catalytic activity">
    <reaction evidence="5">
        <text>L-glutaminyl-[peptide chain release factor] + S-adenosyl-L-methionine = N(5)-methyl-L-glutaminyl-[peptide chain release factor] + S-adenosyl-L-homocysteine + H(+)</text>
        <dbReference type="Rhea" id="RHEA:42896"/>
        <dbReference type="Rhea" id="RHEA-COMP:10271"/>
        <dbReference type="Rhea" id="RHEA-COMP:10272"/>
        <dbReference type="ChEBI" id="CHEBI:15378"/>
        <dbReference type="ChEBI" id="CHEBI:30011"/>
        <dbReference type="ChEBI" id="CHEBI:57856"/>
        <dbReference type="ChEBI" id="CHEBI:59789"/>
        <dbReference type="ChEBI" id="CHEBI:61891"/>
        <dbReference type="EC" id="2.1.1.297"/>
    </reaction>
</comment>
<evidence type="ECO:0000259" key="7">
    <source>
        <dbReference type="Pfam" id="PF17827"/>
    </source>
</evidence>
<feature type="domain" description="Release factor glutamine methyltransferase N-terminal" evidence="7">
    <location>
        <begin position="17"/>
        <end position="86"/>
    </location>
</feature>
<dbReference type="NCBIfam" id="TIGR03534">
    <property type="entry name" value="RF_mod_PrmC"/>
    <property type="match status" value="1"/>
</dbReference>
<dbReference type="InterPro" id="IPR002052">
    <property type="entry name" value="DNA_methylase_N6_adenine_CS"/>
</dbReference>
<dbReference type="AlphaFoldDB" id="A0A645D2W0"/>
<comment type="caution">
    <text evidence="8">The sequence shown here is derived from an EMBL/GenBank/DDBJ whole genome shotgun (WGS) entry which is preliminary data.</text>
</comment>
<name>A0A645D2W0_9ZZZZ</name>
<dbReference type="SUPFAM" id="SSF53335">
    <property type="entry name" value="S-adenosyl-L-methionine-dependent methyltransferases"/>
    <property type="match status" value="1"/>
</dbReference>
<dbReference type="PRINTS" id="PR00507">
    <property type="entry name" value="N12N6MTFRASE"/>
</dbReference>
<dbReference type="EC" id="2.1.1.297" evidence="1"/>